<evidence type="ECO:0000259" key="4">
    <source>
        <dbReference type="PROSITE" id="PS50850"/>
    </source>
</evidence>
<evidence type="ECO:0000313" key="5">
    <source>
        <dbReference type="EMBL" id="OWF37862.1"/>
    </source>
</evidence>
<feature type="compositionally biased region" description="Low complexity" evidence="2">
    <location>
        <begin position="16"/>
        <end position="30"/>
    </location>
</feature>
<keyword evidence="3" id="KW-0472">Membrane</keyword>
<organism evidence="5 6">
    <name type="scientific">Mizuhopecten yessoensis</name>
    <name type="common">Japanese scallop</name>
    <name type="synonym">Patinopecten yessoensis</name>
    <dbReference type="NCBI Taxonomy" id="6573"/>
    <lineage>
        <taxon>Eukaryota</taxon>
        <taxon>Metazoa</taxon>
        <taxon>Spiralia</taxon>
        <taxon>Lophotrochozoa</taxon>
        <taxon>Mollusca</taxon>
        <taxon>Bivalvia</taxon>
        <taxon>Autobranchia</taxon>
        <taxon>Pteriomorphia</taxon>
        <taxon>Pectinida</taxon>
        <taxon>Pectinoidea</taxon>
        <taxon>Pectinidae</taxon>
        <taxon>Mizuhopecten</taxon>
    </lineage>
</organism>
<feature type="transmembrane region" description="Helical" evidence="3">
    <location>
        <begin position="148"/>
        <end position="169"/>
    </location>
</feature>
<dbReference type="GO" id="GO:0016020">
    <property type="term" value="C:membrane"/>
    <property type="evidence" value="ECO:0007669"/>
    <property type="project" value="UniProtKB-SubCell"/>
</dbReference>
<dbReference type="PANTHER" id="PTHR11360">
    <property type="entry name" value="MONOCARBOXYLATE TRANSPORTER"/>
    <property type="match status" value="1"/>
</dbReference>
<keyword evidence="3" id="KW-0812">Transmembrane</keyword>
<dbReference type="OrthoDB" id="410267at2759"/>
<comment type="subcellular location">
    <subcellularLocation>
        <location evidence="1">Membrane</location>
        <topology evidence="1">Multi-pass membrane protein</topology>
    </subcellularLocation>
</comment>
<name>A0A210PMZ3_MIZYE</name>
<evidence type="ECO:0000313" key="6">
    <source>
        <dbReference type="Proteomes" id="UP000242188"/>
    </source>
</evidence>
<dbReference type="PROSITE" id="PS50850">
    <property type="entry name" value="MFS"/>
    <property type="match status" value="1"/>
</dbReference>
<feature type="region of interest" description="Disordered" evidence="2">
    <location>
        <begin position="257"/>
        <end position="283"/>
    </location>
</feature>
<feature type="region of interest" description="Disordered" evidence="2">
    <location>
        <begin position="1"/>
        <end position="30"/>
    </location>
</feature>
<feature type="transmembrane region" description="Helical" evidence="3">
    <location>
        <begin position="627"/>
        <end position="648"/>
    </location>
</feature>
<dbReference type="SUPFAM" id="SSF103473">
    <property type="entry name" value="MFS general substrate transporter"/>
    <property type="match status" value="1"/>
</dbReference>
<dbReference type="GO" id="GO:0008028">
    <property type="term" value="F:monocarboxylic acid transmembrane transporter activity"/>
    <property type="evidence" value="ECO:0007669"/>
    <property type="project" value="TreeGrafter"/>
</dbReference>
<feature type="domain" description="Major facilitator superfamily (MFS) profile" evidence="4">
    <location>
        <begin position="51"/>
        <end position="650"/>
    </location>
</feature>
<dbReference type="InterPro" id="IPR011701">
    <property type="entry name" value="MFS"/>
</dbReference>
<feature type="transmembrane region" description="Helical" evidence="3">
    <location>
        <begin position="121"/>
        <end position="142"/>
    </location>
</feature>
<feature type="transmembrane region" description="Helical" evidence="3">
    <location>
        <begin position="176"/>
        <end position="195"/>
    </location>
</feature>
<protein>
    <submittedName>
        <fullName evidence="5">Monocarboxylate transporter 12-B</fullName>
    </submittedName>
</protein>
<gene>
    <name evidence="5" type="ORF">KP79_PYT05572</name>
</gene>
<feature type="transmembrane region" description="Helical" evidence="3">
    <location>
        <begin position="87"/>
        <end position="109"/>
    </location>
</feature>
<feature type="transmembrane region" description="Helical" evidence="3">
    <location>
        <begin position="537"/>
        <end position="557"/>
    </location>
</feature>
<evidence type="ECO:0000256" key="1">
    <source>
        <dbReference type="ARBA" id="ARBA00004141"/>
    </source>
</evidence>
<dbReference type="EMBL" id="NEDP02005577">
    <property type="protein sequence ID" value="OWF37862.1"/>
    <property type="molecule type" value="Genomic_DNA"/>
</dbReference>
<dbReference type="Proteomes" id="UP000242188">
    <property type="component" value="Unassembled WGS sequence"/>
</dbReference>
<accession>A0A210PMZ3</accession>
<dbReference type="PANTHER" id="PTHR11360:SF260">
    <property type="entry name" value="MFS DOMAIN-CONTAINING PROTEIN"/>
    <property type="match status" value="1"/>
</dbReference>
<feature type="transmembrane region" description="Helical" evidence="3">
    <location>
        <begin position="48"/>
        <end position="75"/>
    </location>
</feature>
<dbReference type="FunFam" id="1.20.1250.20:FF:000505">
    <property type="entry name" value="Predicted protein"/>
    <property type="match status" value="1"/>
</dbReference>
<proteinExistence type="predicted"/>
<feature type="transmembrane region" description="Helical" evidence="3">
    <location>
        <begin position="596"/>
        <end position="615"/>
    </location>
</feature>
<keyword evidence="3" id="KW-1133">Transmembrane helix</keyword>
<dbReference type="Pfam" id="PF07690">
    <property type="entry name" value="MFS_1"/>
    <property type="match status" value="2"/>
</dbReference>
<dbReference type="Gene3D" id="1.20.1250.20">
    <property type="entry name" value="MFS general substrate transporter like domains"/>
    <property type="match status" value="2"/>
</dbReference>
<feature type="transmembrane region" description="Helical" evidence="3">
    <location>
        <begin position="466"/>
        <end position="486"/>
    </location>
</feature>
<feature type="transmembrane region" description="Helical" evidence="3">
    <location>
        <begin position="563"/>
        <end position="584"/>
    </location>
</feature>
<evidence type="ECO:0000256" key="2">
    <source>
        <dbReference type="SAM" id="MobiDB-lite"/>
    </source>
</evidence>
<dbReference type="InterPro" id="IPR036259">
    <property type="entry name" value="MFS_trans_sf"/>
</dbReference>
<keyword evidence="6" id="KW-1185">Reference proteome</keyword>
<sequence>MAELQSSSRKKKKRSQSISSSSSSSSSDYTLDSSSSAYSMPPAPDGGWGWVIVLSSFMIMLISDGFAFSFGVLFTELLDVFQESKSYTSWIASLFYGVPLICGPISSALATKYGCRKVQVVGGLIAFIGVFASTFANSVAMLCVTLGIIAGFGLSVGYVTSIVMVAFYFEKKRALATGLAVCGSGLGTFLFAPLIEYLIEHYTWRGSFLILSGVTLNLVVCGFLLRPLKFSPQEQWKRKLEAFEKLSKTVSRSISKTSLSDYPRSRHTSHTDDVDSDSDTPDLEHMSYSQVQLPTYIQNELKHAPENLVVEVTKTGKNWQHVLRTSHQNAVTCSSSMNNVTSPSLNKTVINNSSRENGHLLNDDTGYIGEPKISLMDNGSVWKRDNQRRKRQAFQYYPLYRKDLFYRGNLMKLPHFEIRSCSCPELHLGSMDEESSDGGDICRVNNLLKIPIHMIKVFKAMFDLAVLRNPLFIVFLLSNFMLYFWYDVPYVFIVDRAKEFGISEDKSSLIISSLGIANTFGQILYGIVGDRDIHLELLYGISLAVAGTSVALVPLFIDQTVLCILAACYGIFVSANYVLSSVMLVQYLGMDKLTNAYGLTMLLQGIANLVGPPVAGKLYDDSGSYDHTFYAGGFFIAASGLALLVIPVSKYMKRIIWRCREKKPQNTCISISDGPETFTDEAEPLTEELQEEVPRTFLNLIITEIETVV</sequence>
<comment type="caution">
    <text evidence="5">The sequence shown here is derived from an EMBL/GenBank/DDBJ whole genome shotgun (WGS) entry which is preliminary data.</text>
</comment>
<feature type="transmembrane region" description="Helical" evidence="3">
    <location>
        <begin position="506"/>
        <end position="525"/>
    </location>
</feature>
<reference evidence="5 6" key="1">
    <citation type="journal article" date="2017" name="Nat. Ecol. Evol.">
        <title>Scallop genome provides insights into evolution of bilaterian karyotype and development.</title>
        <authorList>
            <person name="Wang S."/>
            <person name="Zhang J."/>
            <person name="Jiao W."/>
            <person name="Li J."/>
            <person name="Xun X."/>
            <person name="Sun Y."/>
            <person name="Guo X."/>
            <person name="Huan P."/>
            <person name="Dong B."/>
            <person name="Zhang L."/>
            <person name="Hu X."/>
            <person name="Sun X."/>
            <person name="Wang J."/>
            <person name="Zhao C."/>
            <person name="Wang Y."/>
            <person name="Wang D."/>
            <person name="Huang X."/>
            <person name="Wang R."/>
            <person name="Lv J."/>
            <person name="Li Y."/>
            <person name="Zhang Z."/>
            <person name="Liu B."/>
            <person name="Lu W."/>
            <person name="Hui Y."/>
            <person name="Liang J."/>
            <person name="Zhou Z."/>
            <person name="Hou R."/>
            <person name="Li X."/>
            <person name="Liu Y."/>
            <person name="Li H."/>
            <person name="Ning X."/>
            <person name="Lin Y."/>
            <person name="Zhao L."/>
            <person name="Xing Q."/>
            <person name="Dou J."/>
            <person name="Li Y."/>
            <person name="Mao J."/>
            <person name="Guo H."/>
            <person name="Dou H."/>
            <person name="Li T."/>
            <person name="Mu C."/>
            <person name="Jiang W."/>
            <person name="Fu Q."/>
            <person name="Fu X."/>
            <person name="Miao Y."/>
            <person name="Liu J."/>
            <person name="Yu Q."/>
            <person name="Li R."/>
            <person name="Liao H."/>
            <person name="Li X."/>
            <person name="Kong Y."/>
            <person name="Jiang Z."/>
            <person name="Chourrout D."/>
            <person name="Li R."/>
            <person name="Bao Z."/>
        </authorList>
    </citation>
    <scope>NUCLEOTIDE SEQUENCE [LARGE SCALE GENOMIC DNA]</scope>
    <source>
        <strain evidence="5 6">PY_sf001</strain>
    </source>
</reference>
<evidence type="ECO:0000256" key="3">
    <source>
        <dbReference type="SAM" id="Phobius"/>
    </source>
</evidence>
<dbReference type="AlphaFoldDB" id="A0A210PMZ3"/>
<dbReference type="InterPro" id="IPR020846">
    <property type="entry name" value="MFS_dom"/>
</dbReference>
<dbReference type="InterPro" id="IPR050327">
    <property type="entry name" value="Proton-linked_MCT"/>
</dbReference>
<dbReference type="CDD" id="cd17352">
    <property type="entry name" value="MFS_MCT_SLC16"/>
    <property type="match status" value="1"/>
</dbReference>
<feature type="transmembrane region" description="Helical" evidence="3">
    <location>
        <begin position="207"/>
        <end position="228"/>
    </location>
</feature>